<evidence type="ECO:0000313" key="2">
    <source>
        <dbReference type="Proteomes" id="UP001163714"/>
    </source>
</evidence>
<dbReference type="EMBL" id="JAPDMX010000012">
    <property type="protein sequence ID" value="MCW3172228.1"/>
    <property type="molecule type" value="Genomic_DNA"/>
</dbReference>
<organism evidence="1 2">
    <name type="scientific">Shewanella subflava</name>
    <dbReference type="NCBI Taxonomy" id="2986476"/>
    <lineage>
        <taxon>Bacteria</taxon>
        <taxon>Pseudomonadati</taxon>
        <taxon>Pseudomonadota</taxon>
        <taxon>Gammaproteobacteria</taxon>
        <taxon>Alteromonadales</taxon>
        <taxon>Shewanellaceae</taxon>
        <taxon>Shewanella</taxon>
    </lineage>
</organism>
<proteinExistence type="predicted"/>
<gene>
    <name evidence="1" type="ORF">OHT75_07030</name>
</gene>
<dbReference type="Proteomes" id="UP001163714">
    <property type="component" value="Unassembled WGS sequence"/>
</dbReference>
<comment type="caution">
    <text evidence="1">The sequence shown here is derived from an EMBL/GenBank/DDBJ whole genome shotgun (WGS) entry which is preliminary data.</text>
</comment>
<name>A0ABT3I885_9GAMM</name>
<protein>
    <submittedName>
        <fullName evidence="1">Uncharacterized protein</fullName>
    </submittedName>
</protein>
<evidence type="ECO:0000313" key="1">
    <source>
        <dbReference type="EMBL" id="MCW3172228.1"/>
    </source>
</evidence>
<accession>A0ABT3I885</accession>
<reference evidence="1" key="1">
    <citation type="submission" date="2022-10" db="EMBL/GenBank/DDBJ databases">
        <title>Shewanella flava sp. nov, isolated from the estuary of the Fenhe River into the Yellow River.</title>
        <authorList>
            <person name="Li Y."/>
        </authorList>
    </citation>
    <scope>NUCLEOTIDE SEQUENCE</scope>
    <source>
        <strain evidence="1">FYR11-62</strain>
    </source>
</reference>
<dbReference type="RefSeq" id="WP_264725779.1">
    <property type="nucleotide sequence ID" value="NZ_JAPDMX010000012.1"/>
</dbReference>
<sequence>MKFKAGSFPIENMRFSAFFVWGGRVIQEGIAVDTLLAGAGWNPAILIQTKFGNAV</sequence>
<keyword evidence="2" id="KW-1185">Reference proteome</keyword>